<evidence type="ECO:0000256" key="11">
    <source>
        <dbReference type="ARBA" id="ARBA00032370"/>
    </source>
</evidence>
<dbReference type="GO" id="GO:0016757">
    <property type="term" value="F:glycosyltransferase activity"/>
    <property type="evidence" value="ECO:0007669"/>
    <property type="project" value="UniProtKB-KW"/>
</dbReference>
<keyword evidence="5 13" id="KW-0812">Transmembrane</keyword>
<feature type="transmembrane region" description="Helical" evidence="13">
    <location>
        <begin position="77"/>
        <end position="97"/>
    </location>
</feature>
<comment type="subcellular location">
    <subcellularLocation>
        <location evidence="1">Membrane</location>
        <topology evidence="1">Multi-pass membrane protein</topology>
    </subcellularLocation>
</comment>
<evidence type="ECO:0000256" key="4">
    <source>
        <dbReference type="ARBA" id="ARBA00022679"/>
    </source>
</evidence>
<dbReference type="STRING" id="1121130.GCA_000519105_00035"/>
<keyword evidence="10" id="KW-0961">Cell wall biogenesis/degradation</keyword>
<dbReference type="GO" id="GO:0015648">
    <property type="term" value="F:lipid-linked peptidoglycan transporter activity"/>
    <property type="evidence" value="ECO:0007669"/>
    <property type="project" value="TreeGrafter"/>
</dbReference>
<feature type="transmembrane region" description="Helical" evidence="13">
    <location>
        <begin position="12"/>
        <end position="33"/>
    </location>
</feature>
<evidence type="ECO:0000256" key="8">
    <source>
        <dbReference type="ARBA" id="ARBA00022989"/>
    </source>
</evidence>
<evidence type="ECO:0000256" key="1">
    <source>
        <dbReference type="ARBA" id="ARBA00004141"/>
    </source>
</evidence>
<feature type="transmembrane region" description="Helical" evidence="13">
    <location>
        <begin position="53"/>
        <end position="70"/>
    </location>
</feature>
<keyword evidence="7" id="KW-0573">Peptidoglycan synthesis</keyword>
<dbReference type="NCBIfam" id="TIGR02210">
    <property type="entry name" value="rodA_shape"/>
    <property type="match status" value="1"/>
</dbReference>
<keyword evidence="8 13" id="KW-1133">Transmembrane helix</keyword>
<dbReference type="PANTHER" id="PTHR30474:SF1">
    <property type="entry name" value="PEPTIDOGLYCAN GLYCOSYLTRANSFERASE MRDB"/>
    <property type="match status" value="1"/>
</dbReference>
<dbReference type="RefSeq" id="WP_118260668.1">
    <property type="nucleotide sequence ID" value="NZ_QRZA01000014.1"/>
</dbReference>
<keyword evidence="6" id="KW-0133">Cell shape</keyword>
<dbReference type="Pfam" id="PF01098">
    <property type="entry name" value="FTSW_RODA_SPOVE"/>
    <property type="match status" value="2"/>
</dbReference>
<evidence type="ECO:0000256" key="3">
    <source>
        <dbReference type="ARBA" id="ARBA00022676"/>
    </source>
</evidence>
<dbReference type="PANTHER" id="PTHR30474">
    <property type="entry name" value="CELL CYCLE PROTEIN"/>
    <property type="match status" value="1"/>
</dbReference>
<evidence type="ECO:0000256" key="2">
    <source>
        <dbReference type="ARBA" id="ARBA00022475"/>
    </source>
</evidence>
<feature type="transmembrane region" description="Helical" evidence="13">
    <location>
        <begin position="378"/>
        <end position="399"/>
    </location>
</feature>
<reference evidence="14 15" key="1">
    <citation type="submission" date="2018-08" db="EMBL/GenBank/DDBJ databases">
        <title>A genome reference for cultivated species of the human gut microbiota.</title>
        <authorList>
            <person name="Zou Y."/>
            <person name="Xue W."/>
            <person name="Luo G."/>
        </authorList>
    </citation>
    <scope>NUCLEOTIDE SEQUENCE [LARGE SCALE GENOMIC DNA]</scope>
    <source>
        <strain evidence="14 15">AF14-49</strain>
    </source>
</reference>
<keyword evidence="9 13" id="KW-0472">Membrane</keyword>
<evidence type="ECO:0000256" key="12">
    <source>
        <dbReference type="ARBA" id="ARBA00033270"/>
    </source>
</evidence>
<proteinExistence type="predicted"/>
<feature type="transmembrane region" description="Helical" evidence="13">
    <location>
        <begin position="142"/>
        <end position="161"/>
    </location>
</feature>
<sequence>MNSRSNNLLANIDWVSILLYLLLVLIGWLNIYAAVYDENHSSIFDISQKYGKQLIWIGAAFVLAFLVLLTDSKFFTTFSMVIYGIMIFLLIAVLFFGTETKGARSWFEVGDFRIQPAEFAKFATNLAIAYVMSRHNFKVMCFSSLLTIGLILALPSGLIILQNDTGSALVYSSFILVLFREGLHGSILLLCFVAAAIFIMALLYSPFTVLLVIIGGTLIAFYYYRHDIRELFQIILFIGCGFGLFVLIKWMFNLLISDYYMLLTVYVITSITAIYPIYKRKMKNMITLLLISWLCVGAAPSVNYAFDHLQPHQQDRINELLGIRVDPKRTGYNVTQSKIAIGSGGLLGKGFLQGTQTKLNFVPEQSTDFIFCTVGEEWGFVGSTFIIVLLAVFILRIIKLAERQRSSFSRIYGYGVASILFFHVAVNIGMTIGMAPVIGIPLPFFSYGGSSLWSFTILIFIFLRLDANRLQVFR</sequence>
<name>A0A412WZD4_9BACT</name>
<feature type="transmembrane region" description="Helical" evidence="13">
    <location>
        <begin position="231"/>
        <end position="253"/>
    </location>
</feature>
<feature type="transmembrane region" description="Helical" evidence="13">
    <location>
        <begin position="444"/>
        <end position="465"/>
    </location>
</feature>
<dbReference type="GO" id="GO:0005886">
    <property type="term" value="C:plasma membrane"/>
    <property type="evidence" value="ECO:0007669"/>
    <property type="project" value="TreeGrafter"/>
</dbReference>
<dbReference type="GO" id="GO:0009252">
    <property type="term" value="P:peptidoglycan biosynthetic process"/>
    <property type="evidence" value="ECO:0007669"/>
    <property type="project" value="UniProtKB-KW"/>
</dbReference>
<dbReference type="EMBL" id="QRZA01000014">
    <property type="protein sequence ID" value="RGV33228.1"/>
    <property type="molecule type" value="Genomic_DNA"/>
</dbReference>
<dbReference type="GO" id="GO:0051301">
    <property type="term" value="P:cell division"/>
    <property type="evidence" value="ECO:0007669"/>
    <property type="project" value="InterPro"/>
</dbReference>
<dbReference type="PROSITE" id="PS00428">
    <property type="entry name" value="FTSW_RODA_SPOVE"/>
    <property type="match status" value="1"/>
</dbReference>
<evidence type="ECO:0000256" key="13">
    <source>
        <dbReference type="SAM" id="Phobius"/>
    </source>
</evidence>
<gene>
    <name evidence="14" type="ORF">DWW18_11500</name>
</gene>
<evidence type="ECO:0000313" key="15">
    <source>
        <dbReference type="Proteomes" id="UP000283589"/>
    </source>
</evidence>
<feature type="transmembrane region" description="Helical" evidence="13">
    <location>
        <begin position="259"/>
        <end position="278"/>
    </location>
</feature>
<organism evidence="14 15">
    <name type="scientific">Butyricimonas virosa</name>
    <dbReference type="NCBI Taxonomy" id="544645"/>
    <lineage>
        <taxon>Bacteria</taxon>
        <taxon>Pseudomonadati</taxon>
        <taxon>Bacteroidota</taxon>
        <taxon>Bacteroidia</taxon>
        <taxon>Bacteroidales</taxon>
        <taxon>Odoribacteraceae</taxon>
        <taxon>Butyricimonas</taxon>
    </lineage>
</organism>
<feature type="transmembrane region" description="Helical" evidence="13">
    <location>
        <begin position="182"/>
        <end position="201"/>
    </location>
</feature>
<comment type="caution">
    <text evidence="14">The sequence shown here is derived from an EMBL/GenBank/DDBJ whole genome shotgun (WGS) entry which is preliminary data.</text>
</comment>
<evidence type="ECO:0000313" key="14">
    <source>
        <dbReference type="EMBL" id="RGV33228.1"/>
    </source>
</evidence>
<dbReference type="NCBIfam" id="NF037961">
    <property type="entry name" value="RodA_shape"/>
    <property type="match status" value="2"/>
</dbReference>
<evidence type="ECO:0000256" key="10">
    <source>
        <dbReference type="ARBA" id="ARBA00023316"/>
    </source>
</evidence>
<feature type="transmembrane region" description="Helical" evidence="13">
    <location>
        <begin position="411"/>
        <end position="438"/>
    </location>
</feature>
<feature type="transmembrane region" description="Helical" evidence="13">
    <location>
        <begin position="285"/>
        <end position="306"/>
    </location>
</feature>
<dbReference type="GO" id="GO:0008360">
    <property type="term" value="P:regulation of cell shape"/>
    <property type="evidence" value="ECO:0007669"/>
    <property type="project" value="UniProtKB-KW"/>
</dbReference>
<dbReference type="AlphaFoldDB" id="A0A412WZD4"/>
<evidence type="ECO:0000256" key="7">
    <source>
        <dbReference type="ARBA" id="ARBA00022984"/>
    </source>
</evidence>
<dbReference type="InterPro" id="IPR018365">
    <property type="entry name" value="Cell_cycle_FtsW-rel_CS"/>
</dbReference>
<evidence type="ECO:0000256" key="5">
    <source>
        <dbReference type="ARBA" id="ARBA00022692"/>
    </source>
</evidence>
<protein>
    <recommendedName>
        <fullName evidence="12">Cell wall polymerase</fullName>
    </recommendedName>
    <alternativeName>
        <fullName evidence="11">Peptidoglycan polymerase</fullName>
    </alternativeName>
</protein>
<keyword evidence="2" id="KW-1003">Cell membrane</keyword>
<keyword evidence="4" id="KW-0808">Transferase</keyword>
<accession>A0A412WZD4</accession>
<dbReference type="InterPro" id="IPR001182">
    <property type="entry name" value="FtsW/RodA"/>
</dbReference>
<keyword evidence="3" id="KW-0328">Glycosyltransferase</keyword>
<dbReference type="GO" id="GO:0032153">
    <property type="term" value="C:cell division site"/>
    <property type="evidence" value="ECO:0007669"/>
    <property type="project" value="TreeGrafter"/>
</dbReference>
<dbReference type="GO" id="GO:0071555">
    <property type="term" value="P:cell wall organization"/>
    <property type="evidence" value="ECO:0007669"/>
    <property type="project" value="UniProtKB-KW"/>
</dbReference>
<evidence type="ECO:0000256" key="9">
    <source>
        <dbReference type="ARBA" id="ARBA00023136"/>
    </source>
</evidence>
<dbReference type="InterPro" id="IPR011923">
    <property type="entry name" value="RodA/MrdB"/>
</dbReference>
<dbReference type="Proteomes" id="UP000283589">
    <property type="component" value="Unassembled WGS sequence"/>
</dbReference>
<evidence type="ECO:0000256" key="6">
    <source>
        <dbReference type="ARBA" id="ARBA00022960"/>
    </source>
</evidence>